<name>A0A9W4KG30_9EURO</name>
<evidence type="ECO:0000313" key="5">
    <source>
        <dbReference type="Proteomes" id="UP001154252"/>
    </source>
</evidence>
<evidence type="ECO:0000313" key="4">
    <source>
        <dbReference type="EMBL" id="CAG8903849.1"/>
    </source>
</evidence>
<dbReference type="EC" id="6.6.1.1" evidence="1"/>
<dbReference type="InterPro" id="IPR041628">
    <property type="entry name" value="ChlI/MoxR_AAA_lid"/>
</dbReference>
<gene>
    <name evidence="4" type="ORF">PEGY_LOCUS7556</name>
</gene>
<feature type="domain" description="ChlI/MoxR AAA lid" evidence="3">
    <location>
        <begin position="283"/>
        <end position="341"/>
    </location>
</feature>
<evidence type="ECO:0000256" key="1">
    <source>
        <dbReference type="ARBA" id="ARBA00012825"/>
    </source>
</evidence>
<dbReference type="OrthoDB" id="5582146at2759"/>
<dbReference type="PANTHER" id="PTHR11603">
    <property type="entry name" value="AAA FAMILY ATPASE"/>
    <property type="match status" value="1"/>
</dbReference>
<comment type="caution">
    <text evidence="4">The sequence shown here is derived from an EMBL/GenBank/DDBJ whole genome shotgun (WGS) entry which is preliminary data.</text>
</comment>
<sequence length="376" mass="41800">MDYTDLADIARQLSDLEVALLLCLVAREHCLIETSSHCINDLAKELALVCQCTQNIDMISNERQIGSNTFNYSYCILDCSSETSIDEIFNDVLAPDARANYRPSRPWLDTESTSKRSSYKSLGDYSKSPDPFSQLNNVVNIVVAKNFNFVSDDIQMHMLQLMRSRELVTESGTLSAPQDFLFVPLVARDFDQLRPLLKPHMNDNLLISHFHSPDAGYTYLEETDWLSDGHLSASSVIHNSKGKQTKRATVSPLMIDQLRERSASVSTSAEVVRYIQDIVVFLRLSRAVAGGVSANANIQFSRFAQLLAPLHGIDYLTPSIVALAARKVFRHRIIVTPPGEDRSLQYGSNLHAVSDVLADVTPDSILDGVLALEPPL</sequence>
<dbReference type="Pfam" id="PF17863">
    <property type="entry name" value="AAA_lid_2"/>
    <property type="match status" value="1"/>
</dbReference>
<evidence type="ECO:0000259" key="3">
    <source>
        <dbReference type="Pfam" id="PF17863"/>
    </source>
</evidence>
<dbReference type="EMBL" id="CAJVRC010000882">
    <property type="protein sequence ID" value="CAG8903849.1"/>
    <property type="molecule type" value="Genomic_DNA"/>
</dbReference>
<comment type="pathway">
    <text evidence="2">Porphyrin-containing compound metabolism.</text>
</comment>
<keyword evidence="5" id="KW-1185">Reference proteome</keyword>
<dbReference type="InterPro" id="IPR052041">
    <property type="entry name" value="Nucleic_acid_metab_PIN/TRAM"/>
</dbReference>
<dbReference type="PANTHER" id="PTHR11603:SF132">
    <property type="entry name" value="C2H2-TYPE DOMAIN-CONTAINING PROTEIN"/>
    <property type="match status" value="1"/>
</dbReference>
<dbReference type="Proteomes" id="UP001154252">
    <property type="component" value="Unassembled WGS sequence"/>
</dbReference>
<evidence type="ECO:0000256" key="2">
    <source>
        <dbReference type="ARBA" id="ARBA00023444"/>
    </source>
</evidence>
<organism evidence="4 5">
    <name type="scientific">Penicillium egyptiacum</name>
    <dbReference type="NCBI Taxonomy" id="1303716"/>
    <lineage>
        <taxon>Eukaryota</taxon>
        <taxon>Fungi</taxon>
        <taxon>Dikarya</taxon>
        <taxon>Ascomycota</taxon>
        <taxon>Pezizomycotina</taxon>
        <taxon>Eurotiomycetes</taxon>
        <taxon>Eurotiomycetidae</taxon>
        <taxon>Eurotiales</taxon>
        <taxon>Aspergillaceae</taxon>
        <taxon>Penicillium</taxon>
    </lineage>
</organism>
<accession>A0A9W4KG30</accession>
<protein>
    <recommendedName>
        <fullName evidence="1">magnesium chelatase</fullName>
        <ecNumber evidence="1">6.6.1.1</ecNumber>
    </recommendedName>
</protein>
<reference evidence="4" key="1">
    <citation type="submission" date="2021-07" db="EMBL/GenBank/DDBJ databases">
        <authorList>
            <person name="Branca A.L. A."/>
        </authorList>
    </citation>
    <scope>NUCLEOTIDE SEQUENCE</scope>
</reference>
<dbReference type="AlphaFoldDB" id="A0A9W4KG30"/>
<proteinExistence type="predicted"/>
<dbReference type="Gene3D" id="1.10.8.80">
    <property type="entry name" value="Magnesium chelatase subunit I, C-Terminal domain"/>
    <property type="match status" value="1"/>
</dbReference>
<dbReference type="GO" id="GO:0016851">
    <property type="term" value="F:magnesium chelatase activity"/>
    <property type="evidence" value="ECO:0007669"/>
    <property type="project" value="UniProtKB-EC"/>
</dbReference>